<keyword evidence="4" id="KW-0808">Transferase</keyword>
<feature type="domain" description="Glycosyl transferase family 1" evidence="2">
    <location>
        <begin position="222"/>
        <end position="386"/>
    </location>
</feature>
<dbReference type="Gene3D" id="3.40.50.2000">
    <property type="entry name" value="Glycogen Phosphorylase B"/>
    <property type="match status" value="2"/>
</dbReference>
<dbReference type="CDD" id="cd03794">
    <property type="entry name" value="GT4_WbuB-like"/>
    <property type="match status" value="1"/>
</dbReference>
<evidence type="ECO:0000256" key="1">
    <source>
        <dbReference type="SAM" id="Phobius"/>
    </source>
</evidence>
<dbReference type="EMBL" id="FXTN01000003">
    <property type="protein sequence ID" value="SMO54601.1"/>
    <property type="molecule type" value="Genomic_DNA"/>
</dbReference>
<keyword evidence="5" id="KW-1185">Reference proteome</keyword>
<accession>A0A521C714</accession>
<dbReference type="AlphaFoldDB" id="A0A521C714"/>
<protein>
    <submittedName>
        <fullName evidence="4">Colanic acid biosynthesis glycosyl transferase WcaI</fullName>
    </submittedName>
</protein>
<dbReference type="InterPro" id="IPR028098">
    <property type="entry name" value="Glyco_trans_4-like_N"/>
</dbReference>
<dbReference type="NCBIfam" id="NF007640">
    <property type="entry name" value="PRK10307.1"/>
    <property type="match status" value="1"/>
</dbReference>
<keyword evidence="1" id="KW-0812">Transmembrane</keyword>
<evidence type="ECO:0000259" key="3">
    <source>
        <dbReference type="Pfam" id="PF13579"/>
    </source>
</evidence>
<proteinExistence type="predicted"/>
<dbReference type="PANTHER" id="PTHR12526:SF633">
    <property type="entry name" value="COLANIC ACID BIOSYNTHESIS GLYCOSYL TRANSFERASE WCAI-RELATED"/>
    <property type="match status" value="1"/>
</dbReference>
<dbReference type="OrthoDB" id="9811902at2"/>
<organism evidence="4 5">
    <name type="scientific">Pedobacter westerhofensis</name>
    <dbReference type="NCBI Taxonomy" id="425512"/>
    <lineage>
        <taxon>Bacteria</taxon>
        <taxon>Pseudomonadati</taxon>
        <taxon>Bacteroidota</taxon>
        <taxon>Sphingobacteriia</taxon>
        <taxon>Sphingobacteriales</taxon>
        <taxon>Sphingobacteriaceae</taxon>
        <taxon>Pedobacter</taxon>
    </lineage>
</organism>
<evidence type="ECO:0000259" key="2">
    <source>
        <dbReference type="Pfam" id="PF00534"/>
    </source>
</evidence>
<gene>
    <name evidence="4" type="ORF">SAMN06265348_103238</name>
</gene>
<evidence type="ECO:0000313" key="4">
    <source>
        <dbReference type="EMBL" id="SMO54601.1"/>
    </source>
</evidence>
<dbReference type="GO" id="GO:0016757">
    <property type="term" value="F:glycosyltransferase activity"/>
    <property type="evidence" value="ECO:0007669"/>
    <property type="project" value="InterPro"/>
</dbReference>
<dbReference type="PANTHER" id="PTHR12526">
    <property type="entry name" value="GLYCOSYLTRANSFERASE"/>
    <property type="match status" value="1"/>
</dbReference>
<keyword evidence="1" id="KW-1133">Transmembrane helix</keyword>
<dbReference type="SUPFAM" id="SSF53756">
    <property type="entry name" value="UDP-Glycosyltransferase/glycogen phosphorylase"/>
    <property type="match status" value="1"/>
</dbReference>
<dbReference type="Pfam" id="PF13579">
    <property type="entry name" value="Glyco_trans_4_4"/>
    <property type="match status" value="1"/>
</dbReference>
<dbReference type="Proteomes" id="UP000320300">
    <property type="component" value="Unassembled WGS sequence"/>
</dbReference>
<evidence type="ECO:0000313" key="5">
    <source>
        <dbReference type="Proteomes" id="UP000320300"/>
    </source>
</evidence>
<sequence length="415" mass="47682">MVMKKRILVLGINCLPELTGIGKYTGEMISWMAEQGHEVTMVTGFPYYPNWKVQEPYKGNWYKAENMFGGNLKLYRCPLYIPSKPSGLKRLIHESIFFISAGFVVFKMLFKPKQDLIFAIAPPFHLAILALFYRFCRGGRIVYHVQDLQIEAAKELKMLRYKWMFDILFSIEYFILRKMDFITTISEGMMKKVGDKIPKIITFFPNWVDTETFYPLPERNLIKTKWGYSANDYVVLYSGSIGEKQGLDSLIRIANRLKKRQNIKFLICGTGPYKVELMRMAEEAGLRNLTFLPLQGFDVFNEFLNMADIHLVLQKANASDLVMPSKLTTILAVGGLAIVTANPGTTLHDVIKEHGMGVITEAEQEDLLADAIVEITENDYEPCRINARTYAQKYLDKRNILPEMLDYVSDLNNHN</sequence>
<dbReference type="InterPro" id="IPR001296">
    <property type="entry name" value="Glyco_trans_1"/>
</dbReference>
<feature type="domain" description="Glycosyltransferase subfamily 4-like N-terminal" evidence="3">
    <location>
        <begin position="19"/>
        <end position="196"/>
    </location>
</feature>
<feature type="transmembrane region" description="Helical" evidence="1">
    <location>
        <begin position="116"/>
        <end position="136"/>
    </location>
</feature>
<reference evidence="4 5" key="1">
    <citation type="submission" date="2017-05" db="EMBL/GenBank/DDBJ databases">
        <authorList>
            <person name="Varghese N."/>
            <person name="Submissions S."/>
        </authorList>
    </citation>
    <scope>NUCLEOTIDE SEQUENCE [LARGE SCALE GENOMIC DNA]</scope>
    <source>
        <strain evidence="4 5">DSM 19036</strain>
    </source>
</reference>
<dbReference type="Pfam" id="PF00534">
    <property type="entry name" value="Glycos_transf_1"/>
    <property type="match status" value="1"/>
</dbReference>
<name>A0A521C714_9SPHI</name>
<keyword evidence="1" id="KW-0472">Membrane</keyword>